<evidence type="ECO:0000313" key="4">
    <source>
        <dbReference type="EMBL" id="SFF65141.1"/>
    </source>
</evidence>
<keyword evidence="1" id="KW-0472">Membrane</keyword>
<organism evidence="4 5">
    <name type="scientific">Fontimonas thermophila</name>
    <dbReference type="NCBI Taxonomy" id="1076937"/>
    <lineage>
        <taxon>Bacteria</taxon>
        <taxon>Pseudomonadati</taxon>
        <taxon>Pseudomonadota</taxon>
        <taxon>Gammaproteobacteria</taxon>
        <taxon>Nevskiales</taxon>
        <taxon>Nevskiaceae</taxon>
        <taxon>Fontimonas</taxon>
    </lineage>
</organism>
<dbReference type="EMBL" id="FOOC01000017">
    <property type="protein sequence ID" value="SFF65141.1"/>
    <property type="molecule type" value="Genomic_DNA"/>
</dbReference>
<reference evidence="4 5" key="1">
    <citation type="submission" date="2016-10" db="EMBL/GenBank/DDBJ databases">
        <authorList>
            <person name="de Groot N.N."/>
        </authorList>
    </citation>
    <scope>NUCLEOTIDE SEQUENCE [LARGE SCALE GENOMIC DNA]</scope>
    <source>
        <strain evidence="4 5">DSM 23609</strain>
    </source>
</reference>
<dbReference type="Gene3D" id="3.10.310.50">
    <property type="match status" value="1"/>
</dbReference>
<protein>
    <recommendedName>
        <fullName evidence="3">TPM domain-containing protein</fullName>
    </recommendedName>
</protein>
<evidence type="ECO:0000256" key="1">
    <source>
        <dbReference type="SAM" id="Phobius"/>
    </source>
</evidence>
<name>A0A1I2KJ72_9GAMM</name>
<feature type="domain" description="TPM" evidence="3">
    <location>
        <begin position="30"/>
        <end position="152"/>
    </location>
</feature>
<dbReference type="Proteomes" id="UP000199771">
    <property type="component" value="Unassembled WGS sequence"/>
</dbReference>
<gene>
    <name evidence="4" type="ORF">SAMN04488120_11731</name>
</gene>
<evidence type="ECO:0000259" key="3">
    <source>
        <dbReference type="Pfam" id="PF04536"/>
    </source>
</evidence>
<dbReference type="AlphaFoldDB" id="A0A1I2KJ72"/>
<dbReference type="RefSeq" id="WP_091535620.1">
    <property type="nucleotide sequence ID" value="NZ_FOOC01000017.1"/>
</dbReference>
<keyword evidence="5" id="KW-1185">Reference proteome</keyword>
<feature type="transmembrane region" description="Helical" evidence="1">
    <location>
        <begin position="206"/>
        <end position="233"/>
    </location>
</feature>
<keyword evidence="2" id="KW-0732">Signal</keyword>
<dbReference type="STRING" id="1076937.SAMN04488120_11731"/>
<proteinExistence type="predicted"/>
<dbReference type="PANTHER" id="PTHR30373">
    <property type="entry name" value="UPF0603 PROTEIN YGCG"/>
    <property type="match status" value="1"/>
</dbReference>
<keyword evidence="1" id="KW-0812">Transmembrane</keyword>
<dbReference type="PANTHER" id="PTHR30373:SF2">
    <property type="entry name" value="UPF0603 PROTEIN YGCG"/>
    <property type="match status" value="1"/>
</dbReference>
<evidence type="ECO:0000256" key="2">
    <source>
        <dbReference type="SAM" id="SignalP"/>
    </source>
</evidence>
<dbReference type="InterPro" id="IPR007621">
    <property type="entry name" value="TPM_dom"/>
</dbReference>
<keyword evidence="1" id="KW-1133">Transmembrane helix</keyword>
<accession>A0A1I2KJ72</accession>
<feature type="signal peptide" evidence="2">
    <location>
        <begin position="1"/>
        <end position="20"/>
    </location>
</feature>
<dbReference type="Pfam" id="PF04536">
    <property type="entry name" value="TPM_phosphatase"/>
    <property type="match status" value="1"/>
</dbReference>
<evidence type="ECO:0000313" key="5">
    <source>
        <dbReference type="Proteomes" id="UP000199771"/>
    </source>
</evidence>
<feature type="chain" id="PRO_5011595028" description="TPM domain-containing protein" evidence="2">
    <location>
        <begin position="21"/>
        <end position="274"/>
    </location>
</feature>
<dbReference type="OrthoDB" id="9810918at2"/>
<sequence length="274" mass="28068">MLLRAALAAIAVVCGSIAAAQVPVPPVARVTDLTGTLSSAQQAELTQRLAEFEAKKGAQVAVLIVPTTAPETIEQYALRVAETWQLGRKGIDDGALLVIAKNDRRMRIEVGYGLEGILPDAVAKRIIAETIAPRFRDGDWYGGIRAGIEQMLATIEGEPLPAPKFSALQEDDGDLLAILLAIPLLIGHGLRRLFGALPAALLMGALAAVVVWVASGIVLLSSIVGLVTFALVLGGVAGRVSSLGGGRWGGGGYAGGGFRGGGGRFGGGGASGSW</sequence>